<keyword evidence="11 17" id="KW-0133">Cell shape</keyword>
<dbReference type="Pfam" id="PF21799">
    <property type="entry name" value="MurD-like_N"/>
    <property type="match status" value="1"/>
</dbReference>
<sequence length="452" mass="49267">MLEGKKILIAGAGVSGVGAAKLLGRAGYHAAVYDGNEQLNTEMIQAQMPEGMELAFELGEYRESLAEQYDLLILSPGISVNSPIARSFYDRGKTVWGEIELAAHFAKGKIAAITGTNGKTTTTALVGSILRAWYDSVFVVGNIGIPFTSVALDTREDSVIAAEISSFQLETTVDFHPAVSAVLNLTPDHLDRHGTMEVYGETKLSISKKQTKDDHILLNYDDAATRAMAERTPATPVFFSRKENLEEGIVLAGDTFLIRAEQKEIPVCSIDEIQLLGSHNHENILAAIGICYYMGVPVEKIREAVMAFQAVEHRIEYVDTVDGVDYYNDSKGTNPDAAIKGIQAMVKPTVLLGGGYDKKAEYDEWIESFDGKVKYLILMGATAKAIGAAAEAHGFKNVIYADSFEEAMEIAREKAVPGDAVLLSPACASWGMFKNYEVRGQVFKEIVRRFKG</sequence>
<dbReference type="GO" id="GO:0051301">
    <property type="term" value="P:cell division"/>
    <property type="evidence" value="ECO:0007669"/>
    <property type="project" value="UniProtKB-KW"/>
</dbReference>
<evidence type="ECO:0000256" key="1">
    <source>
        <dbReference type="ARBA" id="ARBA00002734"/>
    </source>
</evidence>
<name>A0A9D2J8C4_9FIRM</name>
<evidence type="ECO:0000256" key="2">
    <source>
        <dbReference type="ARBA" id="ARBA00004496"/>
    </source>
</evidence>
<dbReference type="Gene3D" id="3.40.50.720">
    <property type="entry name" value="NAD(P)-binding Rossmann-like Domain"/>
    <property type="match status" value="1"/>
</dbReference>
<evidence type="ECO:0000256" key="10">
    <source>
        <dbReference type="ARBA" id="ARBA00022840"/>
    </source>
</evidence>
<comment type="caution">
    <text evidence="21">The sequence shown here is derived from an EMBL/GenBank/DDBJ whole genome shotgun (WGS) entry which is preliminary data.</text>
</comment>
<dbReference type="PANTHER" id="PTHR43692">
    <property type="entry name" value="UDP-N-ACETYLMURAMOYLALANINE--D-GLUTAMATE LIGASE"/>
    <property type="match status" value="1"/>
</dbReference>
<comment type="pathway">
    <text evidence="3 17 18">Cell wall biogenesis; peptidoglycan biosynthesis.</text>
</comment>
<comment type="catalytic activity">
    <reaction evidence="16 17 18">
        <text>UDP-N-acetyl-alpha-D-muramoyl-L-alanine + D-glutamate + ATP = UDP-N-acetyl-alpha-D-muramoyl-L-alanyl-D-glutamate + ADP + phosphate + H(+)</text>
        <dbReference type="Rhea" id="RHEA:16429"/>
        <dbReference type="ChEBI" id="CHEBI:15378"/>
        <dbReference type="ChEBI" id="CHEBI:29986"/>
        <dbReference type="ChEBI" id="CHEBI:30616"/>
        <dbReference type="ChEBI" id="CHEBI:43474"/>
        <dbReference type="ChEBI" id="CHEBI:83898"/>
        <dbReference type="ChEBI" id="CHEBI:83900"/>
        <dbReference type="ChEBI" id="CHEBI:456216"/>
        <dbReference type="EC" id="6.3.2.9"/>
    </reaction>
</comment>
<comment type="function">
    <text evidence="1 17 18">Cell wall formation. Catalyzes the addition of glutamate to the nucleotide precursor UDP-N-acetylmuramoyl-L-alanine (UMA).</text>
</comment>
<evidence type="ECO:0000256" key="6">
    <source>
        <dbReference type="ARBA" id="ARBA00015655"/>
    </source>
</evidence>
<evidence type="ECO:0000256" key="12">
    <source>
        <dbReference type="ARBA" id="ARBA00022984"/>
    </source>
</evidence>
<comment type="similarity">
    <text evidence="4 17">Belongs to the MurCDEF family.</text>
</comment>
<organism evidence="21 22">
    <name type="scientific">Candidatus Anaerobutyricum stercoris</name>
    <dbReference type="NCBI Taxonomy" id="2838457"/>
    <lineage>
        <taxon>Bacteria</taxon>
        <taxon>Bacillati</taxon>
        <taxon>Bacillota</taxon>
        <taxon>Clostridia</taxon>
        <taxon>Lachnospirales</taxon>
        <taxon>Lachnospiraceae</taxon>
        <taxon>Anaerobutyricum</taxon>
    </lineage>
</organism>
<evidence type="ECO:0000256" key="18">
    <source>
        <dbReference type="RuleBase" id="RU003664"/>
    </source>
</evidence>
<evidence type="ECO:0000259" key="20">
    <source>
        <dbReference type="Pfam" id="PF08245"/>
    </source>
</evidence>
<dbReference type="Pfam" id="PF08245">
    <property type="entry name" value="Mur_ligase_M"/>
    <property type="match status" value="1"/>
</dbReference>
<feature type="domain" description="Mur ligase central" evidence="20">
    <location>
        <begin position="113"/>
        <end position="290"/>
    </location>
</feature>
<dbReference type="InterPro" id="IPR005762">
    <property type="entry name" value="MurD"/>
</dbReference>
<keyword evidence="12 17" id="KW-0573">Peptidoglycan synthesis</keyword>
<evidence type="ECO:0000313" key="22">
    <source>
        <dbReference type="Proteomes" id="UP000824049"/>
    </source>
</evidence>
<comment type="subcellular location">
    <subcellularLocation>
        <location evidence="2 17 18">Cytoplasm</location>
    </subcellularLocation>
</comment>
<reference evidence="21" key="1">
    <citation type="journal article" date="2021" name="PeerJ">
        <title>Extensive microbial diversity within the chicken gut microbiome revealed by metagenomics and culture.</title>
        <authorList>
            <person name="Gilroy R."/>
            <person name="Ravi A."/>
            <person name="Getino M."/>
            <person name="Pursley I."/>
            <person name="Horton D.L."/>
            <person name="Alikhan N.F."/>
            <person name="Baker D."/>
            <person name="Gharbi K."/>
            <person name="Hall N."/>
            <person name="Watson M."/>
            <person name="Adriaenssens E.M."/>
            <person name="Foster-Nyarko E."/>
            <person name="Jarju S."/>
            <person name="Secka A."/>
            <person name="Antonio M."/>
            <person name="Oren A."/>
            <person name="Chaudhuri R.R."/>
            <person name="La Ragione R."/>
            <person name="Hildebrand F."/>
            <person name="Pallen M.J."/>
        </authorList>
    </citation>
    <scope>NUCLEOTIDE SEQUENCE</scope>
    <source>
        <strain evidence="21">CHK179-28034</strain>
    </source>
</reference>
<evidence type="ECO:0000256" key="4">
    <source>
        <dbReference type="ARBA" id="ARBA00010416"/>
    </source>
</evidence>
<reference evidence="21" key="2">
    <citation type="submission" date="2021-04" db="EMBL/GenBank/DDBJ databases">
        <authorList>
            <person name="Gilroy R."/>
        </authorList>
    </citation>
    <scope>NUCLEOTIDE SEQUENCE</scope>
    <source>
        <strain evidence="21">CHK179-28034</strain>
    </source>
</reference>
<evidence type="ECO:0000256" key="8">
    <source>
        <dbReference type="ARBA" id="ARBA00022598"/>
    </source>
</evidence>
<proteinExistence type="inferred from homology"/>
<evidence type="ECO:0000256" key="14">
    <source>
        <dbReference type="ARBA" id="ARBA00030398"/>
    </source>
</evidence>
<keyword evidence="8 17" id="KW-0436">Ligase</keyword>
<evidence type="ECO:0000256" key="7">
    <source>
        <dbReference type="ARBA" id="ARBA00022490"/>
    </source>
</evidence>
<evidence type="ECO:0000256" key="11">
    <source>
        <dbReference type="ARBA" id="ARBA00022960"/>
    </source>
</evidence>
<evidence type="ECO:0000256" key="15">
    <source>
        <dbReference type="ARBA" id="ARBA00032324"/>
    </source>
</evidence>
<dbReference type="GO" id="GO:0008360">
    <property type="term" value="P:regulation of cell shape"/>
    <property type="evidence" value="ECO:0007669"/>
    <property type="project" value="UniProtKB-KW"/>
</dbReference>
<dbReference type="SUPFAM" id="SSF51984">
    <property type="entry name" value="MurCD N-terminal domain"/>
    <property type="match status" value="1"/>
</dbReference>
<evidence type="ECO:0000256" key="13">
    <source>
        <dbReference type="ARBA" id="ARBA00023316"/>
    </source>
</evidence>
<feature type="domain" description="Mur ligase C-terminal" evidence="19">
    <location>
        <begin position="313"/>
        <end position="427"/>
    </location>
</feature>
<keyword evidence="17 18" id="KW-0132">Cell division</keyword>
<accession>A0A9D2J8C4</accession>
<evidence type="ECO:0000313" key="21">
    <source>
        <dbReference type="EMBL" id="HIZ40895.1"/>
    </source>
</evidence>
<evidence type="ECO:0000256" key="3">
    <source>
        <dbReference type="ARBA" id="ARBA00004752"/>
    </source>
</evidence>
<dbReference type="Gene3D" id="3.40.1190.10">
    <property type="entry name" value="Mur-like, catalytic domain"/>
    <property type="match status" value="1"/>
</dbReference>
<dbReference type="Gene3D" id="3.90.190.20">
    <property type="entry name" value="Mur ligase, C-terminal domain"/>
    <property type="match status" value="1"/>
</dbReference>
<keyword evidence="7 17" id="KW-0963">Cytoplasm</keyword>
<dbReference type="HAMAP" id="MF_00639">
    <property type="entry name" value="MurD"/>
    <property type="match status" value="1"/>
</dbReference>
<dbReference type="SUPFAM" id="SSF53244">
    <property type="entry name" value="MurD-like peptide ligases, peptide-binding domain"/>
    <property type="match status" value="1"/>
</dbReference>
<evidence type="ECO:0000256" key="17">
    <source>
        <dbReference type="HAMAP-Rule" id="MF_00639"/>
    </source>
</evidence>
<dbReference type="GO" id="GO:0071555">
    <property type="term" value="P:cell wall organization"/>
    <property type="evidence" value="ECO:0007669"/>
    <property type="project" value="UniProtKB-KW"/>
</dbReference>
<dbReference type="InterPro" id="IPR013221">
    <property type="entry name" value="Mur_ligase_cen"/>
</dbReference>
<evidence type="ECO:0000256" key="9">
    <source>
        <dbReference type="ARBA" id="ARBA00022741"/>
    </source>
</evidence>
<dbReference type="EC" id="6.3.2.9" evidence="5 17"/>
<dbReference type="EMBL" id="DXBR01000124">
    <property type="protein sequence ID" value="HIZ40895.1"/>
    <property type="molecule type" value="Genomic_DNA"/>
</dbReference>
<dbReference type="Proteomes" id="UP000824049">
    <property type="component" value="Unassembled WGS sequence"/>
</dbReference>
<keyword evidence="9 17" id="KW-0547">Nucleotide-binding</keyword>
<dbReference type="Pfam" id="PF02875">
    <property type="entry name" value="Mur_ligase_C"/>
    <property type="match status" value="1"/>
</dbReference>
<gene>
    <name evidence="17 21" type="primary">murD</name>
    <name evidence="21" type="ORF">H9968_13435</name>
</gene>
<feature type="binding site" evidence="17">
    <location>
        <begin position="115"/>
        <end position="121"/>
    </location>
    <ligand>
        <name>ATP</name>
        <dbReference type="ChEBI" id="CHEBI:30616"/>
    </ligand>
</feature>
<dbReference type="PANTHER" id="PTHR43692:SF1">
    <property type="entry name" value="UDP-N-ACETYLMURAMOYLALANINE--D-GLUTAMATE LIGASE"/>
    <property type="match status" value="1"/>
</dbReference>
<evidence type="ECO:0000256" key="16">
    <source>
        <dbReference type="ARBA" id="ARBA00047632"/>
    </source>
</evidence>
<dbReference type="InterPro" id="IPR036565">
    <property type="entry name" value="Mur-like_cat_sf"/>
</dbReference>
<evidence type="ECO:0000256" key="5">
    <source>
        <dbReference type="ARBA" id="ARBA00012212"/>
    </source>
</evidence>
<keyword evidence="13 17" id="KW-0961">Cell wall biogenesis/degradation</keyword>
<dbReference type="InterPro" id="IPR036615">
    <property type="entry name" value="Mur_ligase_C_dom_sf"/>
</dbReference>
<keyword evidence="17 18" id="KW-0131">Cell cycle</keyword>
<dbReference type="GO" id="GO:0009252">
    <property type="term" value="P:peptidoglycan biosynthetic process"/>
    <property type="evidence" value="ECO:0007669"/>
    <property type="project" value="UniProtKB-UniRule"/>
</dbReference>
<dbReference type="SUPFAM" id="SSF53623">
    <property type="entry name" value="MurD-like peptide ligases, catalytic domain"/>
    <property type="match status" value="1"/>
</dbReference>
<dbReference type="GO" id="GO:0008764">
    <property type="term" value="F:UDP-N-acetylmuramoylalanine-D-glutamate ligase activity"/>
    <property type="evidence" value="ECO:0007669"/>
    <property type="project" value="UniProtKB-UniRule"/>
</dbReference>
<keyword evidence="10 17" id="KW-0067">ATP-binding</keyword>
<protein>
    <recommendedName>
        <fullName evidence="6 17">UDP-N-acetylmuramoylalanine--D-glutamate ligase</fullName>
        <ecNumber evidence="5 17">6.3.2.9</ecNumber>
    </recommendedName>
    <alternativeName>
        <fullName evidence="15 17">D-glutamic acid-adding enzyme</fullName>
    </alternativeName>
    <alternativeName>
        <fullName evidence="14 17">UDP-N-acetylmuramoyl-L-alanyl-D-glutamate synthetase</fullName>
    </alternativeName>
</protein>
<dbReference type="InterPro" id="IPR004101">
    <property type="entry name" value="Mur_ligase_C"/>
</dbReference>
<dbReference type="NCBIfam" id="TIGR01087">
    <property type="entry name" value="murD"/>
    <property type="match status" value="1"/>
</dbReference>
<dbReference type="GO" id="GO:0005737">
    <property type="term" value="C:cytoplasm"/>
    <property type="evidence" value="ECO:0007669"/>
    <property type="project" value="UniProtKB-SubCell"/>
</dbReference>
<evidence type="ECO:0000259" key="19">
    <source>
        <dbReference type="Pfam" id="PF02875"/>
    </source>
</evidence>
<dbReference type="AlphaFoldDB" id="A0A9D2J8C4"/>
<dbReference type="GO" id="GO:0005524">
    <property type="term" value="F:ATP binding"/>
    <property type="evidence" value="ECO:0007669"/>
    <property type="project" value="UniProtKB-UniRule"/>
</dbReference>